<comment type="caution">
    <text evidence="2">The sequence shown here is derived from an EMBL/GenBank/DDBJ whole genome shotgun (WGS) entry which is preliminary data.</text>
</comment>
<gene>
    <name evidence="2" type="ORF">PIB30_028442</name>
</gene>
<dbReference type="Proteomes" id="UP001341840">
    <property type="component" value="Unassembled WGS sequence"/>
</dbReference>
<organism evidence="2 3">
    <name type="scientific">Stylosanthes scabra</name>
    <dbReference type="NCBI Taxonomy" id="79078"/>
    <lineage>
        <taxon>Eukaryota</taxon>
        <taxon>Viridiplantae</taxon>
        <taxon>Streptophyta</taxon>
        <taxon>Embryophyta</taxon>
        <taxon>Tracheophyta</taxon>
        <taxon>Spermatophyta</taxon>
        <taxon>Magnoliopsida</taxon>
        <taxon>eudicotyledons</taxon>
        <taxon>Gunneridae</taxon>
        <taxon>Pentapetalae</taxon>
        <taxon>rosids</taxon>
        <taxon>fabids</taxon>
        <taxon>Fabales</taxon>
        <taxon>Fabaceae</taxon>
        <taxon>Papilionoideae</taxon>
        <taxon>50 kb inversion clade</taxon>
        <taxon>dalbergioids sensu lato</taxon>
        <taxon>Dalbergieae</taxon>
        <taxon>Pterocarpus clade</taxon>
        <taxon>Stylosanthes</taxon>
    </lineage>
</organism>
<proteinExistence type="predicted"/>
<evidence type="ECO:0000313" key="3">
    <source>
        <dbReference type="Proteomes" id="UP001341840"/>
    </source>
</evidence>
<feature type="region of interest" description="Disordered" evidence="1">
    <location>
        <begin position="176"/>
        <end position="196"/>
    </location>
</feature>
<evidence type="ECO:0000256" key="1">
    <source>
        <dbReference type="SAM" id="MobiDB-lite"/>
    </source>
</evidence>
<accession>A0ABU6WAN0</accession>
<name>A0ABU6WAN0_9FABA</name>
<keyword evidence="3" id="KW-1185">Reference proteome</keyword>
<reference evidence="2 3" key="1">
    <citation type="journal article" date="2023" name="Plants (Basel)">
        <title>Bridging the Gap: Combining Genomics and Transcriptomics Approaches to Understand Stylosanthes scabra, an Orphan Legume from the Brazilian Caatinga.</title>
        <authorList>
            <person name="Ferreira-Neto J.R.C."/>
            <person name="da Silva M.D."/>
            <person name="Binneck E."/>
            <person name="de Melo N.F."/>
            <person name="da Silva R.H."/>
            <person name="de Melo A.L.T.M."/>
            <person name="Pandolfi V."/>
            <person name="Bustamante F.O."/>
            <person name="Brasileiro-Vidal A.C."/>
            <person name="Benko-Iseppon A.M."/>
        </authorList>
    </citation>
    <scope>NUCLEOTIDE SEQUENCE [LARGE SCALE GENOMIC DNA]</scope>
    <source>
        <tissue evidence="2">Leaves</tissue>
    </source>
</reference>
<evidence type="ECO:0000313" key="2">
    <source>
        <dbReference type="EMBL" id="MED6182451.1"/>
    </source>
</evidence>
<protein>
    <submittedName>
        <fullName evidence="2">Uncharacterized protein</fullName>
    </submittedName>
</protein>
<dbReference type="EMBL" id="JASCZI010181355">
    <property type="protein sequence ID" value="MED6182451.1"/>
    <property type="molecule type" value="Genomic_DNA"/>
</dbReference>
<sequence length="196" mass="21095">MKDDAPTPVIQVCPVSNQNWLALNLCHQNHSAPPIQSAVGDTIYWHICDNLRTGALDCVNAGLEGGFCKSGGSELLGKLRFEPKPGGVAGADLKELFADVDLEPRTNFSSYIRAIIRARISDGGPSALTSRRMLAHSPLMKQSLRALGSSMWDLFARATNTAKYSPTDPCYWSLKSSSLGDSNKEGPNSSSIARLS</sequence>